<organism evidence="4 5">
    <name type="scientific">Anaeramoeba ignava</name>
    <name type="common">Anaerobic marine amoeba</name>
    <dbReference type="NCBI Taxonomy" id="1746090"/>
    <lineage>
        <taxon>Eukaryota</taxon>
        <taxon>Metamonada</taxon>
        <taxon>Anaeramoebidae</taxon>
        <taxon>Anaeramoeba</taxon>
    </lineage>
</organism>
<feature type="compositionally biased region" description="Basic residues" evidence="3">
    <location>
        <begin position="208"/>
        <end position="217"/>
    </location>
</feature>
<dbReference type="InterPro" id="IPR001806">
    <property type="entry name" value="Small_GTPase"/>
</dbReference>
<proteinExistence type="predicted"/>
<evidence type="ECO:0000313" key="5">
    <source>
        <dbReference type="Proteomes" id="UP001149090"/>
    </source>
</evidence>
<sequence length="217" mass="24368">MSIEAKKTELLYKVVVVGDPNVGKTSFLRKLTTGEFSINEKRTLGVDYRMKTLVVNNTEVNIQFWDIAGDSAYGSLTKIFYRNTSGAFVVFDVTDQATFENVKRWKQDLDEKTDSPKIPVILIGNKSDKPLEIGIDLNQYAQKNGFNGVFLVSAKTGAKIDDSVFSLVQEILKNSDAAIHQIMINNDDPDANSKNSQSRKNFVDLKDRKSKNKRNCC</sequence>
<name>A0A9Q0RD44_ANAIG</name>
<dbReference type="GO" id="GO:0005525">
    <property type="term" value="F:GTP binding"/>
    <property type="evidence" value="ECO:0007669"/>
    <property type="project" value="UniProtKB-KW"/>
</dbReference>
<dbReference type="FunFam" id="3.40.50.300:FF:001329">
    <property type="entry name" value="Small GTP-binding protein, putative"/>
    <property type="match status" value="1"/>
</dbReference>
<accession>A0A9Q0RD44</accession>
<dbReference type="GO" id="GO:0003924">
    <property type="term" value="F:GTPase activity"/>
    <property type="evidence" value="ECO:0007669"/>
    <property type="project" value="InterPro"/>
</dbReference>
<dbReference type="SMART" id="SM00176">
    <property type="entry name" value="RAN"/>
    <property type="match status" value="1"/>
</dbReference>
<dbReference type="SUPFAM" id="SSF52540">
    <property type="entry name" value="P-loop containing nucleoside triphosphate hydrolases"/>
    <property type="match status" value="1"/>
</dbReference>
<evidence type="ECO:0000256" key="2">
    <source>
        <dbReference type="ARBA" id="ARBA00023134"/>
    </source>
</evidence>
<dbReference type="SMART" id="SM00175">
    <property type="entry name" value="RAB"/>
    <property type="match status" value="1"/>
</dbReference>
<dbReference type="PANTHER" id="PTHR47977">
    <property type="entry name" value="RAS-RELATED PROTEIN RAB"/>
    <property type="match status" value="1"/>
</dbReference>
<dbReference type="Proteomes" id="UP001149090">
    <property type="component" value="Unassembled WGS sequence"/>
</dbReference>
<dbReference type="PROSITE" id="PS51417">
    <property type="entry name" value="ARF"/>
    <property type="match status" value="1"/>
</dbReference>
<dbReference type="PROSITE" id="PS51419">
    <property type="entry name" value="RAB"/>
    <property type="match status" value="1"/>
</dbReference>
<keyword evidence="1" id="KW-0547">Nucleotide-binding</keyword>
<dbReference type="EMBL" id="JAPDFW010000070">
    <property type="protein sequence ID" value="KAJ5074354.1"/>
    <property type="molecule type" value="Genomic_DNA"/>
</dbReference>
<evidence type="ECO:0000313" key="4">
    <source>
        <dbReference type="EMBL" id="KAJ5074354.1"/>
    </source>
</evidence>
<feature type="region of interest" description="Disordered" evidence="3">
    <location>
        <begin position="185"/>
        <end position="217"/>
    </location>
</feature>
<dbReference type="SMART" id="SM00173">
    <property type="entry name" value="RAS"/>
    <property type="match status" value="1"/>
</dbReference>
<keyword evidence="5" id="KW-1185">Reference proteome</keyword>
<dbReference type="OrthoDB" id="245989at2759"/>
<dbReference type="SMART" id="SM00174">
    <property type="entry name" value="RHO"/>
    <property type="match status" value="1"/>
</dbReference>
<dbReference type="PRINTS" id="PR00449">
    <property type="entry name" value="RASTRNSFRMNG"/>
</dbReference>
<evidence type="ECO:0000256" key="1">
    <source>
        <dbReference type="ARBA" id="ARBA00022741"/>
    </source>
</evidence>
<dbReference type="InterPro" id="IPR005225">
    <property type="entry name" value="Small_GTP-bd"/>
</dbReference>
<reference evidence="4" key="1">
    <citation type="submission" date="2022-10" db="EMBL/GenBank/DDBJ databases">
        <title>Novel sulphate-reducing endosymbionts in the free-living metamonad Anaeramoeba.</title>
        <authorList>
            <person name="Jerlstrom-Hultqvist J."/>
            <person name="Cepicka I."/>
            <person name="Gallot-Lavallee L."/>
            <person name="Salas-Leiva D."/>
            <person name="Curtis B.A."/>
            <person name="Zahonova K."/>
            <person name="Pipaliya S."/>
            <person name="Dacks J."/>
            <person name="Roger A.J."/>
        </authorList>
    </citation>
    <scope>NUCLEOTIDE SEQUENCE</scope>
    <source>
        <strain evidence="4">BMAN</strain>
    </source>
</reference>
<evidence type="ECO:0000256" key="3">
    <source>
        <dbReference type="SAM" id="MobiDB-lite"/>
    </source>
</evidence>
<protein>
    <submittedName>
        <fullName evidence="4">Ras-related protein rab-32</fullName>
    </submittedName>
</protein>
<keyword evidence="2" id="KW-0342">GTP-binding</keyword>
<comment type="caution">
    <text evidence="4">The sequence shown here is derived from an EMBL/GenBank/DDBJ whole genome shotgun (WGS) entry which is preliminary data.</text>
</comment>
<dbReference type="InterPro" id="IPR027417">
    <property type="entry name" value="P-loop_NTPase"/>
</dbReference>
<dbReference type="Gene3D" id="3.40.50.300">
    <property type="entry name" value="P-loop containing nucleotide triphosphate hydrolases"/>
    <property type="match status" value="1"/>
</dbReference>
<dbReference type="Pfam" id="PF00071">
    <property type="entry name" value="Ras"/>
    <property type="match status" value="1"/>
</dbReference>
<dbReference type="PROSITE" id="PS51421">
    <property type="entry name" value="RAS"/>
    <property type="match status" value="1"/>
</dbReference>
<dbReference type="OMA" id="DETMNNI"/>
<dbReference type="NCBIfam" id="TIGR00231">
    <property type="entry name" value="small_GTP"/>
    <property type="match status" value="1"/>
</dbReference>
<dbReference type="InterPro" id="IPR050227">
    <property type="entry name" value="Rab"/>
</dbReference>
<gene>
    <name evidence="4" type="ORF">M0811_00983</name>
</gene>
<dbReference type="AlphaFoldDB" id="A0A9Q0RD44"/>